<evidence type="ECO:0000313" key="4">
    <source>
        <dbReference type="EMBL" id="EJW75517.1"/>
    </source>
</evidence>
<proteinExistence type="predicted"/>
<dbReference type="Pfam" id="PF17120">
    <property type="entry name" value="zf-RING_16"/>
    <property type="match status" value="1"/>
</dbReference>
<sequence>MSEIVEQDSEQDSVWSAIKNKFHSYSLLDPVSNDQFDEVRHQYASLLFRWRMFSKAAEVMKYSETAPYSAPLQGMLTVCALCGHGGHSEHMVVWFKENNHCAYGCGCDCKSACF</sequence>
<dbReference type="GO" id="GO:1904263">
    <property type="term" value="P:positive regulation of TORC1 signaling"/>
    <property type="evidence" value="ECO:0007669"/>
    <property type="project" value="TreeGrafter"/>
</dbReference>
<dbReference type="GO" id="GO:0005774">
    <property type="term" value="C:vacuolar membrane"/>
    <property type="evidence" value="ECO:0007669"/>
    <property type="project" value="TreeGrafter"/>
</dbReference>
<keyword evidence="1" id="KW-0853">WD repeat</keyword>
<organism evidence="4 5">
    <name type="scientific">Wuchereria bancrofti</name>
    <dbReference type="NCBI Taxonomy" id="6293"/>
    <lineage>
        <taxon>Eukaryota</taxon>
        <taxon>Metazoa</taxon>
        <taxon>Ecdysozoa</taxon>
        <taxon>Nematoda</taxon>
        <taxon>Chromadorea</taxon>
        <taxon>Rhabditida</taxon>
        <taxon>Spirurina</taxon>
        <taxon>Spiruromorpha</taxon>
        <taxon>Filarioidea</taxon>
        <taxon>Onchocercidae</taxon>
        <taxon>Wuchereria</taxon>
    </lineage>
</organism>
<dbReference type="PANTHER" id="PTHR46170">
    <property type="entry name" value="GATOR COMPLEX PROTEIN WDR59"/>
    <property type="match status" value="1"/>
</dbReference>
<dbReference type="InterPro" id="IPR049566">
    <property type="entry name" value="WDR59_RTC1-like_RING_Znf"/>
</dbReference>
<protein>
    <recommendedName>
        <fullName evidence="3">WDR59/RTC1-like RING zinc finger domain-containing protein</fullName>
    </recommendedName>
</protein>
<evidence type="ECO:0000313" key="5">
    <source>
        <dbReference type="Proteomes" id="UP000004810"/>
    </source>
</evidence>
<dbReference type="Proteomes" id="UP000004810">
    <property type="component" value="Unassembled WGS sequence"/>
</dbReference>
<dbReference type="GO" id="GO:0034198">
    <property type="term" value="P:cellular response to amino acid starvation"/>
    <property type="evidence" value="ECO:0007669"/>
    <property type="project" value="TreeGrafter"/>
</dbReference>
<keyword evidence="2" id="KW-0677">Repeat</keyword>
<evidence type="ECO:0000259" key="3">
    <source>
        <dbReference type="Pfam" id="PF17120"/>
    </source>
</evidence>
<dbReference type="GO" id="GO:0035859">
    <property type="term" value="C:Seh1-associated complex"/>
    <property type="evidence" value="ECO:0007669"/>
    <property type="project" value="TreeGrafter"/>
</dbReference>
<comment type="caution">
    <text evidence="4">The sequence shown here is derived from an EMBL/GenBank/DDBJ whole genome shotgun (WGS) entry which is preliminary data.</text>
</comment>
<dbReference type="EMBL" id="ADBV01010448">
    <property type="protein sequence ID" value="EJW75517.1"/>
    <property type="molecule type" value="Genomic_DNA"/>
</dbReference>
<dbReference type="GO" id="GO:0035591">
    <property type="term" value="F:signaling adaptor activity"/>
    <property type="evidence" value="ECO:0007669"/>
    <property type="project" value="TreeGrafter"/>
</dbReference>
<reference evidence="5" key="1">
    <citation type="submission" date="2012-08" db="EMBL/GenBank/DDBJ databases">
        <title>The Genome Sequence of Wuchereria bancrofti.</title>
        <authorList>
            <person name="Nutman T.B."/>
            <person name="Fink D.L."/>
            <person name="Russ C."/>
            <person name="Young S."/>
            <person name="Zeng Q."/>
            <person name="Koehrsen M."/>
            <person name="Alvarado L."/>
            <person name="Berlin A."/>
            <person name="Chapman S.B."/>
            <person name="Chen Z."/>
            <person name="Freedman E."/>
            <person name="Gellesch M."/>
            <person name="Goldberg J."/>
            <person name="Griggs A."/>
            <person name="Gujja S."/>
            <person name="Heilman E.R."/>
            <person name="Heiman D."/>
            <person name="Hepburn T."/>
            <person name="Howarth C."/>
            <person name="Jen D."/>
            <person name="Larson L."/>
            <person name="Lewis B."/>
            <person name="Mehta T."/>
            <person name="Park D."/>
            <person name="Pearson M."/>
            <person name="Roberts A."/>
            <person name="Saif S."/>
            <person name="Shea T."/>
            <person name="Shenoy N."/>
            <person name="Sisk P."/>
            <person name="Stolte C."/>
            <person name="Sykes S."/>
            <person name="Walk T."/>
            <person name="White J."/>
            <person name="Yandava C."/>
            <person name="Haas B."/>
            <person name="Henn M.R."/>
            <person name="Nusbaum C."/>
            <person name="Birren B."/>
        </authorList>
    </citation>
    <scope>NUCLEOTIDE SEQUENCE [LARGE SCALE GENOMIC DNA]</scope>
    <source>
        <strain evidence="5">NA</strain>
    </source>
</reference>
<name>J9EES1_WUCBA</name>
<gene>
    <name evidence="4" type="ORF">WUBG_13571</name>
</gene>
<accession>J9EES1</accession>
<dbReference type="InterPro" id="IPR049567">
    <property type="entry name" value="WDR59-like"/>
</dbReference>
<dbReference type="PANTHER" id="PTHR46170:SF1">
    <property type="entry name" value="GATOR COMPLEX PROTEIN WDR59"/>
    <property type="match status" value="1"/>
</dbReference>
<feature type="domain" description="WDR59/RTC1-like RING zinc finger" evidence="3">
    <location>
        <begin position="71"/>
        <end position="111"/>
    </location>
</feature>
<evidence type="ECO:0000256" key="1">
    <source>
        <dbReference type="ARBA" id="ARBA00022574"/>
    </source>
</evidence>
<evidence type="ECO:0000256" key="2">
    <source>
        <dbReference type="ARBA" id="ARBA00022737"/>
    </source>
</evidence>
<dbReference type="AlphaFoldDB" id="J9EES1"/>